<dbReference type="GO" id="GO:0003824">
    <property type="term" value="F:catalytic activity"/>
    <property type="evidence" value="ECO:0007669"/>
    <property type="project" value="InterPro"/>
</dbReference>
<organism evidence="4 5">
    <name type="scientific">Buchnera aphidicola subsp. Acyrthosiphon pisum (strain 5A)</name>
    <dbReference type="NCBI Taxonomy" id="563178"/>
    <lineage>
        <taxon>Bacteria</taxon>
        <taxon>Pseudomonadati</taxon>
        <taxon>Pseudomonadota</taxon>
        <taxon>Gammaproteobacteria</taxon>
        <taxon>Enterobacterales</taxon>
        <taxon>Erwiniaceae</taxon>
        <taxon>Buchnera</taxon>
    </lineage>
</organism>
<evidence type="ECO:0000256" key="1">
    <source>
        <dbReference type="PIRSR" id="PIRSR601310-1"/>
    </source>
</evidence>
<sequence length="114" mass="13310">MQDNSIFKNIIQRKIPANIVYQDKKITAFEDIKPKAPVHILIIPNFFISSSNDINKKNKWIMSHMFYIAVKIAKQKKINQEGYRIIINCNEYGGQEINYLHMHLLGGKKLKSFS</sequence>
<dbReference type="InterPro" id="IPR019808">
    <property type="entry name" value="Histidine_triad_CS"/>
</dbReference>
<proteinExistence type="predicted"/>
<dbReference type="Gene3D" id="3.30.428.10">
    <property type="entry name" value="HIT-like"/>
    <property type="match status" value="1"/>
</dbReference>
<dbReference type="SUPFAM" id="SSF54197">
    <property type="entry name" value="HIT-like"/>
    <property type="match status" value="1"/>
</dbReference>
<evidence type="ECO:0000313" key="5">
    <source>
        <dbReference type="Proteomes" id="UP000006904"/>
    </source>
</evidence>
<dbReference type="RefSeq" id="WP_009874313.1">
    <property type="nucleotide sequence ID" value="NC_011833.1"/>
</dbReference>
<evidence type="ECO:0000313" key="4">
    <source>
        <dbReference type="EMBL" id="ACL30713.1"/>
    </source>
</evidence>
<dbReference type="Proteomes" id="UP000006904">
    <property type="component" value="Chromosome"/>
</dbReference>
<dbReference type="InterPro" id="IPR001310">
    <property type="entry name" value="Histidine_triad_HIT"/>
</dbReference>
<dbReference type="PROSITE" id="PS00892">
    <property type="entry name" value="HIT_1"/>
    <property type="match status" value="1"/>
</dbReference>
<reference evidence="4 5" key="1">
    <citation type="journal article" date="2009" name="Science">
        <title>The dynamics and time scale of ongoing genomic erosion in symbiotic bacteria.</title>
        <authorList>
            <person name="Moran N.A."/>
            <person name="McLaughlin H.J."/>
            <person name="Sorek R."/>
        </authorList>
    </citation>
    <scope>NUCLEOTIDE SEQUENCE [LARGE SCALE GENOMIC DNA]</scope>
    <source>
        <strain evidence="4 5">5A</strain>
    </source>
</reference>
<dbReference type="InterPro" id="IPR036265">
    <property type="entry name" value="HIT-like_sf"/>
</dbReference>
<feature type="domain" description="HIT" evidence="3">
    <location>
        <begin position="6"/>
        <end position="114"/>
    </location>
</feature>
<dbReference type="Pfam" id="PF01230">
    <property type="entry name" value="HIT"/>
    <property type="match status" value="1"/>
</dbReference>
<protein>
    <submittedName>
        <fullName evidence="4">Purine nucleoside phosphoramidase (YcfF)</fullName>
    </submittedName>
</protein>
<name>A0A7U4DIF5_BUCA5</name>
<dbReference type="KEGG" id="bap:BUAP5A_350"/>
<dbReference type="OrthoDB" id="9784774at2"/>
<feature type="active site" description="Tele-AMP-histidine intermediate" evidence="1">
    <location>
        <position position="101"/>
    </location>
</feature>
<dbReference type="PANTHER" id="PTHR23089">
    <property type="entry name" value="HISTIDINE TRIAD HIT PROTEIN"/>
    <property type="match status" value="1"/>
</dbReference>
<dbReference type="InterPro" id="IPR011146">
    <property type="entry name" value="HIT-like"/>
</dbReference>
<dbReference type="PROSITE" id="PS51084">
    <property type="entry name" value="HIT_2"/>
    <property type="match status" value="1"/>
</dbReference>
<dbReference type="PRINTS" id="PR00332">
    <property type="entry name" value="HISTRIAD"/>
</dbReference>
<evidence type="ECO:0000259" key="3">
    <source>
        <dbReference type="PROSITE" id="PS51084"/>
    </source>
</evidence>
<comment type="caution">
    <text evidence="2">Lacks conserved residue(s) required for the propagation of feature annotation.</text>
</comment>
<accession>A0A7U4DIF5</accession>
<gene>
    <name evidence="4" type="primary">hinT</name>
    <name evidence="4" type="ordered locus">BUAP5A_350</name>
</gene>
<dbReference type="AlphaFoldDB" id="A0A7U4DIF5"/>
<dbReference type="EMBL" id="CP001161">
    <property type="protein sequence ID" value="ACL30713.1"/>
    <property type="molecule type" value="Genomic_DNA"/>
</dbReference>
<dbReference type="SMR" id="A0A7U4DIF5"/>
<dbReference type="CDD" id="cd01276">
    <property type="entry name" value="PKCI_related"/>
    <property type="match status" value="1"/>
</dbReference>
<evidence type="ECO:0000256" key="2">
    <source>
        <dbReference type="PROSITE-ProRule" id="PRU00464"/>
    </source>
</evidence>